<dbReference type="PANTHER" id="PTHR42085:SF4">
    <property type="entry name" value="F-BOX DOMAIN-CONTAINING PROTEIN"/>
    <property type="match status" value="1"/>
</dbReference>
<keyword evidence="2" id="KW-1185">Reference proteome</keyword>
<dbReference type="OrthoDB" id="62952at2759"/>
<protein>
    <recommendedName>
        <fullName evidence="3">F-box domain-containing protein</fullName>
    </recommendedName>
</protein>
<dbReference type="VEuPathDB" id="FungiDB:MMYC01_201239"/>
<evidence type="ECO:0000313" key="2">
    <source>
        <dbReference type="Proteomes" id="UP000078237"/>
    </source>
</evidence>
<organism evidence="1 2">
    <name type="scientific">Madurella mycetomatis</name>
    <dbReference type="NCBI Taxonomy" id="100816"/>
    <lineage>
        <taxon>Eukaryota</taxon>
        <taxon>Fungi</taxon>
        <taxon>Dikarya</taxon>
        <taxon>Ascomycota</taxon>
        <taxon>Pezizomycotina</taxon>
        <taxon>Sordariomycetes</taxon>
        <taxon>Sordariomycetidae</taxon>
        <taxon>Sordariales</taxon>
        <taxon>Sordariales incertae sedis</taxon>
        <taxon>Madurella</taxon>
    </lineage>
</organism>
<evidence type="ECO:0000313" key="1">
    <source>
        <dbReference type="EMBL" id="KXX82491.1"/>
    </source>
</evidence>
<dbReference type="AlphaFoldDB" id="A0A175WG41"/>
<comment type="caution">
    <text evidence="1">The sequence shown here is derived from an EMBL/GenBank/DDBJ whole genome shotgun (WGS) entry which is preliminary data.</text>
</comment>
<name>A0A175WG41_9PEZI</name>
<dbReference type="InterPro" id="IPR038883">
    <property type="entry name" value="AN11006-like"/>
</dbReference>
<dbReference type="PANTHER" id="PTHR42085">
    <property type="entry name" value="F-BOX DOMAIN-CONTAINING PROTEIN"/>
    <property type="match status" value="1"/>
</dbReference>
<dbReference type="STRING" id="100816.A0A175WG41"/>
<proteinExistence type="predicted"/>
<dbReference type="Proteomes" id="UP000078237">
    <property type="component" value="Unassembled WGS sequence"/>
</dbReference>
<evidence type="ECO:0008006" key="3">
    <source>
        <dbReference type="Google" id="ProtNLM"/>
    </source>
</evidence>
<sequence length="403" mass="46277">MRFRDSFVDWVARLARRTTVSEPQLTPHHLLGIPGEVRNQIYEWLIVFPHPVSIYREPDGDELPGSSSLCSLLALFLTCKQVYFEASSIFYAHNKFVLPSASSSAPHQFQANFLMRWFLGPIGSRNAASLLHLRVPFLLNPSTAILSYFRGKPPLEEDSWSQTLIPYLRGHCPHLETIELDIRWNNHWLYLLSLSPHTLRSVFRWLDDSLRIAFPSLKHITLCTTGGPGPDWVFQHPNIPPPGMLPPPEWRRLNAILRRLGWTVALEGDGQDRPVISPSHSRWVALWHPKKPADLKALLYPTPHAPRQRDPLQWCHYPLTAAARYRVGLVTTFLRSPNQAVKSWKLHKERREWRTWRLALIANVGPITNNLDGNDPTPHVKVSKRKKLTRGIRRAMADLGARD</sequence>
<dbReference type="EMBL" id="LCTW02000013">
    <property type="protein sequence ID" value="KXX82491.1"/>
    <property type="molecule type" value="Genomic_DNA"/>
</dbReference>
<gene>
    <name evidence="1" type="ORF">MMYC01_201239</name>
</gene>
<reference evidence="1 2" key="1">
    <citation type="journal article" date="2016" name="Genome Announc.">
        <title>Genome Sequence of Madurella mycetomatis mm55, Isolated from a Human Mycetoma Case in Sudan.</title>
        <authorList>
            <person name="Smit S."/>
            <person name="Derks M.F."/>
            <person name="Bervoets S."/>
            <person name="Fahal A."/>
            <person name="van Leeuwen W."/>
            <person name="van Belkum A."/>
            <person name="van de Sande W.W."/>
        </authorList>
    </citation>
    <scope>NUCLEOTIDE SEQUENCE [LARGE SCALE GENOMIC DNA]</scope>
    <source>
        <strain evidence="2">mm55</strain>
    </source>
</reference>
<accession>A0A175WG41</accession>